<protein>
    <submittedName>
        <fullName evidence="3">Uncharacterized protein</fullName>
    </submittedName>
</protein>
<keyword evidence="2" id="KW-0732">Signal</keyword>
<comment type="caution">
    <text evidence="3">The sequence shown here is derived from an EMBL/GenBank/DDBJ whole genome shotgun (WGS) entry which is preliminary data.</text>
</comment>
<evidence type="ECO:0000256" key="1">
    <source>
        <dbReference type="SAM" id="MobiDB-lite"/>
    </source>
</evidence>
<evidence type="ECO:0000313" key="3">
    <source>
        <dbReference type="EMBL" id="KAK5849771.1"/>
    </source>
</evidence>
<dbReference type="AlphaFoldDB" id="A0AAN7WVZ0"/>
<feature type="region of interest" description="Disordered" evidence="1">
    <location>
        <begin position="92"/>
        <end position="119"/>
    </location>
</feature>
<sequence>MTEKGGLNINGGTLSLRFVVLLLRGRTSSSAPVSSSRPSPCLSPLEYRIKQPGEPFIPNRMPPLVTAERLQRAAHRWQSLTNGVKVNTLASCRSSDTRGGSGEKVTRKNGIMKDTACLR</sequence>
<reference evidence="3 4" key="2">
    <citation type="journal article" date="2023" name="Mol. Biol. Evol.">
        <title>Genomics of Secondarily Temperate Adaptation in the Only Non-Antarctic Icefish.</title>
        <authorList>
            <person name="Rivera-Colon A.G."/>
            <person name="Rayamajhi N."/>
            <person name="Minhas B.F."/>
            <person name="Madrigal G."/>
            <person name="Bilyk K.T."/>
            <person name="Yoon V."/>
            <person name="Hune M."/>
            <person name="Gregory S."/>
            <person name="Cheng C.H.C."/>
            <person name="Catchen J.M."/>
        </authorList>
    </citation>
    <scope>NUCLEOTIDE SEQUENCE [LARGE SCALE GENOMIC DNA]</scope>
    <source>
        <strain evidence="3">JMC-PN-2008</strain>
    </source>
</reference>
<organism evidence="3 4">
    <name type="scientific">Eleginops maclovinus</name>
    <name type="common">Patagonian blennie</name>
    <name type="synonym">Eleginus maclovinus</name>
    <dbReference type="NCBI Taxonomy" id="56733"/>
    <lineage>
        <taxon>Eukaryota</taxon>
        <taxon>Metazoa</taxon>
        <taxon>Chordata</taxon>
        <taxon>Craniata</taxon>
        <taxon>Vertebrata</taxon>
        <taxon>Euteleostomi</taxon>
        <taxon>Actinopterygii</taxon>
        <taxon>Neopterygii</taxon>
        <taxon>Teleostei</taxon>
        <taxon>Neoteleostei</taxon>
        <taxon>Acanthomorphata</taxon>
        <taxon>Eupercaria</taxon>
        <taxon>Perciformes</taxon>
        <taxon>Notothenioidei</taxon>
        <taxon>Eleginopidae</taxon>
        <taxon>Eleginops</taxon>
    </lineage>
</organism>
<proteinExistence type="predicted"/>
<accession>A0AAN7WVZ0</accession>
<evidence type="ECO:0000256" key="2">
    <source>
        <dbReference type="SAM" id="SignalP"/>
    </source>
</evidence>
<dbReference type="EMBL" id="JAUZQC010000023">
    <property type="protein sequence ID" value="KAK5849771.1"/>
    <property type="molecule type" value="Genomic_DNA"/>
</dbReference>
<feature type="signal peptide" evidence="2">
    <location>
        <begin position="1"/>
        <end position="30"/>
    </location>
</feature>
<keyword evidence="4" id="KW-1185">Reference proteome</keyword>
<name>A0AAN7WVZ0_ELEMC</name>
<dbReference type="Proteomes" id="UP001346869">
    <property type="component" value="Unassembled WGS sequence"/>
</dbReference>
<reference evidence="3 4" key="1">
    <citation type="journal article" date="2023" name="Genes (Basel)">
        <title>Chromosome-Level Genome Assembly and Circadian Gene Repertoire of the Patagonia Blennie Eleginops maclovinus-The Closest Ancestral Proxy of Antarctic Cryonotothenioids.</title>
        <authorList>
            <person name="Cheng C.C."/>
            <person name="Rivera-Colon A.G."/>
            <person name="Minhas B.F."/>
            <person name="Wilson L."/>
            <person name="Rayamajhi N."/>
            <person name="Vargas-Chacoff L."/>
            <person name="Catchen J.M."/>
        </authorList>
    </citation>
    <scope>NUCLEOTIDE SEQUENCE [LARGE SCALE GENOMIC DNA]</scope>
    <source>
        <strain evidence="3">JMC-PN-2008</strain>
    </source>
</reference>
<feature type="chain" id="PRO_5042877043" evidence="2">
    <location>
        <begin position="31"/>
        <end position="119"/>
    </location>
</feature>
<gene>
    <name evidence="3" type="ORF">PBY51_014077</name>
</gene>
<evidence type="ECO:0000313" key="4">
    <source>
        <dbReference type="Proteomes" id="UP001346869"/>
    </source>
</evidence>